<reference evidence="3" key="2">
    <citation type="submission" date="2021-05" db="EMBL/GenBank/DDBJ databases">
        <title>Protein family content uncovers lineage relationships and bacterial pathway maintenance mechanisms in DPANN archaea.</title>
        <authorList>
            <person name="Castelle C.J."/>
            <person name="Meheust R."/>
            <person name="Jaffe A.L."/>
            <person name="Seitz K."/>
            <person name="Gong X."/>
            <person name="Baker B.J."/>
            <person name="Banfield J.F."/>
        </authorList>
    </citation>
    <scope>NUCLEOTIDE SEQUENCE</scope>
    <source>
        <strain evidence="3">RIFCSPLOWO2_01_FULL_58_19</strain>
    </source>
</reference>
<dbReference type="InterPro" id="IPR032812">
    <property type="entry name" value="SbsA_Ig"/>
</dbReference>
<reference evidence="3" key="1">
    <citation type="submission" date="2021-03" db="EMBL/GenBank/DDBJ databases">
        <authorList>
            <person name="Jaffe A."/>
        </authorList>
    </citation>
    <scope>NUCLEOTIDE SEQUENCE</scope>
    <source>
        <strain evidence="3">RIFCSPLOWO2_01_FULL_58_19</strain>
    </source>
</reference>
<evidence type="ECO:0000313" key="3">
    <source>
        <dbReference type="EMBL" id="MBS3063593.1"/>
    </source>
</evidence>
<gene>
    <name evidence="3" type="ORF">J4203_07060</name>
</gene>
<organism evidence="3 4">
    <name type="scientific">Candidatus Iainarchaeum sp</name>
    <dbReference type="NCBI Taxonomy" id="3101447"/>
    <lineage>
        <taxon>Archaea</taxon>
        <taxon>Candidatus Iainarchaeota</taxon>
        <taxon>Candidatus Iainarchaeia</taxon>
        <taxon>Candidatus Iainarchaeales</taxon>
        <taxon>Candidatus Iainarchaeaceae</taxon>
        <taxon>Candidatus Iainarchaeum</taxon>
    </lineage>
</organism>
<dbReference type="AlphaFoldDB" id="A0A8T4L8P7"/>
<accession>A0A8T4L8P7</accession>
<keyword evidence="1" id="KW-0732">Signal</keyword>
<sequence length="447" mass="47623">MNSFQVTNLDKNNVTIFNFDGNTSRQYDVNYAWNTVSPNVTDGNYFIDVNVNDGSSTAQDSSDYSWAAPPQKVTLTCTDATSGVNMTSYYRYSTSDFNTVSGGTHYIFQTVDGNIQYDFNASDLAGNGSAIGKLWIETVSDTTPPTITSVSPFEGQQGVASTANIVVTFSEAMNASSVQNGIDVNNGVSLIAGTITLNANNNVATFDPSPDLNTGTTYTVRVKTTVTDSASNALAEQKEWNFTTANAYSLSLSAGWNLASLPEVPADTNISKVLASILSDVTSVWSYDSFDSNAVDGWRSFNPANPCSAASAGCLSSMTAGYGYWVNMADANTLSGSGSLFLQGPNTFPSRRLNFGWNLIGHYNSVDQTVRCVLGRIVNNGSDGILRIPWTQLLTYTGSTLTSVGDLVSSKLQDGKGYWFLIPGLTSGLVANAYIYAPVPTSVCPAV</sequence>
<proteinExistence type="predicted"/>
<feature type="domain" description="SbsA Ig-like" evidence="2">
    <location>
        <begin position="141"/>
        <end position="244"/>
    </location>
</feature>
<dbReference type="Proteomes" id="UP000678237">
    <property type="component" value="Unassembled WGS sequence"/>
</dbReference>
<evidence type="ECO:0000259" key="2">
    <source>
        <dbReference type="Pfam" id="PF13205"/>
    </source>
</evidence>
<name>A0A8T4L8P7_9ARCH</name>
<protein>
    <submittedName>
        <fullName evidence="3">Ig-like domain-containing protein</fullName>
    </submittedName>
</protein>
<dbReference type="Gene3D" id="2.60.40.1220">
    <property type="match status" value="1"/>
</dbReference>
<dbReference type="InterPro" id="IPR014755">
    <property type="entry name" value="Cu-Rt/internalin_Ig-like"/>
</dbReference>
<evidence type="ECO:0000313" key="4">
    <source>
        <dbReference type="Proteomes" id="UP000678237"/>
    </source>
</evidence>
<dbReference type="Pfam" id="PF13205">
    <property type="entry name" value="Big_5"/>
    <property type="match status" value="1"/>
</dbReference>
<dbReference type="EMBL" id="JAGVWE010000006">
    <property type="protein sequence ID" value="MBS3063593.1"/>
    <property type="molecule type" value="Genomic_DNA"/>
</dbReference>
<comment type="caution">
    <text evidence="3">The sequence shown here is derived from an EMBL/GenBank/DDBJ whole genome shotgun (WGS) entry which is preliminary data.</text>
</comment>
<evidence type="ECO:0000256" key="1">
    <source>
        <dbReference type="ARBA" id="ARBA00022729"/>
    </source>
</evidence>